<sequence>MSAPVVASELPTFNPSSLPVAQLESLRFKANQIIESIKALQMNIDFHPTAISSWPDILSKYNLLLSQTHNFSSSLSTPLPSSVSANGATFVNGTGTGSSTKSSPFEKIALHPRVAVTDIQLDTEIIPLLRNQQTTDVLNVENDIVRRLSEHMVTRGSVGVLSGVPIPPPPSHLHSSGTSTFGSTFSAAHLAHRKPEYEDVLQECELIRAEHDRRADRAVRAVLLLREKFEWKTRVAVEVEEPEELSWDPAGRRGSTKMSVQAEEEGAESEGDEGSSEEDEVEGHLVRDDTEPAVSTQTSGDTDMG</sequence>
<gene>
    <name evidence="2" type="ORF">LENED_008892</name>
</gene>
<dbReference type="AlphaFoldDB" id="A0A1Q3EIC6"/>
<reference evidence="2 3" key="2">
    <citation type="submission" date="2017-02" db="EMBL/GenBank/DDBJ databases">
        <title>A genome survey and senescence transcriptome analysis in Lentinula edodes.</title>
        <authorList>
            <person name="Sakamoto Y."/>
            <person name="Nakade K."/>
            <person name="Sato S."/>
            <person name="Yoshida Y."/>
            <person name="Miyazaki K."/>
            <person name="Natsume S."/>
            <person name="Konno N."/>
        </authorList>
    </citation>
    <scope>NUCLEOTIDE SEQUENCE [LARGE SCALE GENOMIC DNA]</scope>
    <source>
        <strain evidence="2 3">NBRC 111202</strain>
    </source>
</reference>
<reference evidence="2 3" key="1">
    <citation type="submission" date="2016-08" db="EMBL/GenBank/DDBJ databases">
        <authorList>
            <consortium name="Lentinula edodes genome sequencing consortium"/>
            <person name="Sakamoto Y."/>
            <person name="Nakade K."/>
            <person name="Sato S."/>
            <person name="Yoshida Y."/>
            <person name="Miyazaki K."/>
            <person name="Natsume S."/>
            <person name="Konno N."/>
        </authorList>
    </citation>
    <scope>NUCLEOTIDE SEQUENCE [LARGE SCALE GENOMIC DNA]</scope>
    <source>
        <strain evidence="2 3">NBRC 111202</strain>
    </source>
</reference>
<evidence type="ECO:0000313" key="3">
    <source>
        <dbReference type="Proteomes" id="UP000188533"/>
    </source>
</evidence>
<feature type="region of interest" description="Disordered" evidence="1">
    <location>
        <begin position="240"/>
        <end position="305"/>
    </location>
</feature>
<evidence type="ECO:0000313" key="2">
    <source>
        <dbReference type="EMBL" id="GAW06936.1"/>
    </source>
</evidence>
<keyword evidence="3" id="KW-1185">Reference proteome</keyword>
<organism evidence="2 3">
    <name type="scientific">Lentinula edodes</name>
    <name type="common">Shiitake mushroom</name>
    <name type="synonym">Lentinus edodes</name>
    <dbReference type="NCBI Taxonomy" id="5353"/>
    <lineage>
        <taxon>Eukaryota</taxon>
        <taxon>Fungi</taxon>
        <taxon>Dikarya</taxon>
        <taxon>Basidiomycota</taxon>
        <taxon>Agaricomycotina</taxon>
        <taxon>Agaricomycetes</taxon>
        <taxon>Agaricomycetidae</taxon>
        <taxon>Agaricales</taxon>
        <taxon>Marasmiineae</taxon>
        <taxon>Omphalotaceae</taxon>
        <taxon>Lentinula</taxon>
    </lineage>
</organism>
<comment type="caution">
    <text evidence="2">The sequence shown here is derived from an EMBL/GenBank/DDBJ whole genome shotgun (WGS) entry which is preliminary data.</text>
</comment>
<dbReference type="Proteomes" id="UP000188533">
    <property type="component" value="Unassembled WGS sequence"/>
</dbReference>
<feature type="compositionally biased region" description="Acidic residues" evidence="1">
    <location>
        <begin position="262"/>
        <end position="281"/>
    </location>
</feature>
<dbReference type="EMBL" id="BDGU01000366">
    <property type="protein sequence ID" value="GAW06936.1"/>
    <property type="molecule type" value="Genomic_DNA"/>
</dbReference>
<feature type="compositionally biased region" description="Polar residues" evidence="1">
    <location>
        <begin position="293"/>
        <end position="305"/>
    </location>
</feature>
<protein>
    <recommendedName>
        <fullName evidence="4">Mediator of RNA polymerase II transcription subunit 8</fullName>
    </recommendedName>
</protein>
<evidence type="ECO:0008006" key="4">
    <source>
        <dbReference type="Google" id="ProtNLM"/>
    </source>
</evidence>
<proteinExistence type="predicted"/>
<accession>A0A1Q3EIC6</accession>
<dbReference type="Gene3D" id="1.20.58.1710">
    <property type="match status" value="1"/>
</dbReference>
<name>A0A1Q3EIC6_LENED</name>
<evidence type="ECO:0000256" key="1">
    <source>
        <dbReference type="SAM" id="MobiDB-lite"/>
    </source>
</evidence>